<dbReference type="GO" id="GO:0017004">
    <property type="term" value="P:cytochrome complex assembly"/>
    <property type="evidence" value="ECO:0007669"/>
    <property type="project" value="UniProtKB-KW"/>
</dbReference>
<protein>
    <recommendedName>
        <fullName evidence="4 12">Heme exporter protein D</fullName>
    </recommendedName>
</protein>
<dbReference type="InterPro" id="IPR007078">
    <property type="entry name" value="Haem_export_protD_CcmD"/>
</dbReference>
<evidence type="ECO:0000256" key="10">
    <source>
        <dbReference type="ARBA" id="ARBA00022989"/>
    </source>
</evidence>
<dbReference type="RefSeq" id="WP_012440883.1">
    <property type="nucleotide sequence ID" value="NC_010694.1"/>
</dbReference>
<keyword evidence="10 12" id="KW-1133">Transmembrane helix</keyword>
<comment type="subcellular location">
    <subcellularLocation>
        <location evidence="2 12">Cell inner membrane</location>
        <topology evidence="2 12">Single-pass membrane protein</topology>
    </subcellularLocation>
</comment>
<keyword evidence="8 12" id="KW-0812">Transmembrane</keyword>
<dbReference type="OrthoDB" id="9815607at2"/>
<comment type="similarity">
    <text evidence="3 12">Belongs to the CcmD/CycX/HelD family.</text>
</comment>
<evidence type="ECO:0000256" key="11">
    <source>
        <dbReference type="ARBA" id="ARBA00023136"/>
    </source>
</evidence>
<evidence type="ECO:0000256" key="6">
    <source>
        <dbReference type="ARBA" id="ARBA00022475"/>
    </source>
</evidence>
<dbReference type="NCBIfam" id="TIGR03141">
    <property type="entry name" value="cytochro_ccmD"/>
    <property type="match status" value="1"/>
</dbReference>
<keyword evidence="5 12" id="KW-0813">Transport</keyword>
<dbReference type="Proteomes" id="UP000001726">
    <property type="component" value="Chromosome"/>
</dbReference>
<dbReference type="KEGG" id="eta:ETA_11400"/>
<dbReference type="PANTHER" id="PTHR37531">
    <property type="entry name" value="HEME EXPORTER PROTEIN D"/>
    <property type="match status" value="1"/>
</dbReference>
<dbReference type="eggNOG" id="COG3114">
    <property type="taxonomic scope" value="Bacteria"/>
</dbReference>
<comment type="function">
    <text evidence="1 12">Required for the export of heme to the periplasm for the biogenesis of c-type cytochromes.</text>
</comment>
<dbReference type="GO" id="GO:1903607">
    <property type="term" value="P:cytochrome c biosynthetic process"/>
    <property type="evidence" value="ECO:0007669"/>
    <property type="project" value="TreeGrafter"/>
</dbReference>
<dbReference type="AlphaFoldDB" id="B2VJ01"/>
<evidence type="ECO:0000256" key="1">
    <source>
        <dbReference type="ARBA" id="ARBA00002442"/>
    </source>
</evidence>
<name>B2VJ01_ERWT9</name>
<evidence type="ECO:0000256" key="4">
    <source>
        <dbReference type="ARBA" id="ARBA00016461"/>
    </source>
</evidence>
<keyword evidence="6 12" id="KW-1003">Cell membrane</keyword>
<gene>
    <name evidence="13" type="primary">ccmD</name>
    <name evidence="13" type="ordered locus">ETA_11400</name>
</gene>
<keyword evidence="14" id="KW-1185">Reference proteome</keyword>
<sequence length="77" mass="8929">MTPAFSSWQAFFAMGGYGFYVWLAVAFTLIPLAALVVHTRWQRHRLLADIRQRQAREQRIREVKIKRAAQVAKGDRA</sequence>
<evidence type="ECO:0000256" key="9">
    <source>
        <dbReference type="ARBA" id="ARBA00022748"/>
    </source>
</evidence>
<dbReference type="STRING" id="465817.ETA_11400"/>
<evidence type="ECO:0000256" key="8">
    <source>
        <dbReference type="ARBA" id="ARBA00022692"/>
    </source>
</evidence>
<evidence type="ECO:0000313" key="13">
    <source>
        <dbReference type="EMBL" id="CAO96186.1"/>
    </source>
</evidence>
<dbReference type="GO" id="GO:0015886">
    <property type="term" value="P:heme transport"/>
    <property type="evidence" value="ECO:0007669"/>
    <property type="project" value="InterPro"/>
</dbReference>
<keyword evidence="11 12" id="KW-0472">Membrane</keyword>
<evidence type="ECO:0000256" key="3">
    <source>
        <dbReference type="ARBA" id="ARBA00008741"/>
    </source>
</evidence>
<proteinExistence type="inferred from homology"/>
<evidence type="ECO:0000256" key="2">
    <source>
        <dbReference type="ARBA" id="ARBA00004377"/>
    </source>
</evidence>
<accession>B2VJ01</accession>
<dbReference type="GO" id="GO:0005886">
    <property type="term" value="C:plasma membrane"/>
    <property type="evidence" value="ECO:0007669"/>
    <property type="project" value="UniProtKB-SubCell"/>
</dbReference>
<reference evidence="13 14" key="1">
    <citation type="journal article" date="2008" name="Environ. Microbiol.">
        <title>The genome of Erwinia tasmaniensis strain Et1/99, a non-pathogenic bacterium in the genus Erwinia.</title>
        <authorList>
            <person name="Kube M."/>
            <person name="Migdoll A.M."/>
            <person name="Mueller I."/>
            <person name="Kuhl H."/>
            <person name="Beck A."/>
            <person name="Reinhardt R."/>
            <person name="Geider K."/>
        </authorList>
    </citation>
    <scope>NUCLEOTIDE SEQUENCE [LARGE SCALE GENOMIC DNA]</scope>
    <source>
        <strain evidence="14">DSM 17950 / CFBP 7177 / CIP 109463 / NCPPB 4357 / Et1/99</strain>
    </source>
</reference>
<keyword evidence="7 12" id="KW-0997">Cell inner membrane</keyword>
<dbReference type="InterPro" id="IPR052075">
    <property type="entry name" value="Heme_exporter_D"/>
</dbReference>
<evidence type="ECO:0000256" key="5">
    <source>
        <dbReference type="ARBA" id="ARBA00022448"/>
    </source>
</evidence>
<keyword evidence="9 12" id="KW-0201">Cytochrome c-type biogenesis</keyword>
<dbReference type="EMBL" id="CU468135">
    <property type="protein sequence ID" value="CAO96186.1"/>
    <property type="molecule type" value="Genomic_DNA"/>
</dbReference>
<dbReference type="HOGENOM" id="CLU_180892_0_0_6"/>
<organism evidence="13 14">
    <name type="scientific">Erwinia tasmaniensis (strain DSM 17950 / CFBP 7177 / CIP 109463 / NCPPB 4357 / Et1/99)</name>
    <dbReference type="NCBI Taxonomy" id="465817"/>
    <lineage>
        <taxon>Bacteria</taxon>
        <taxon>Pseudomonadati</taxon>
        <taxon>Pseudomonadota</taxon>
        <taxon>Gammaproteobacteria</taxon>
        <taxon>Enterobacterales</taxon>
        <taxon>Erwiniaceae</taxon>
        <taxon>Erwinia</taxon>
    </lineage>
</organism>
<dbReference type="Pfam" id="PF04995">
    <property type="entry name" value="CcmD"/>
    <property type="match status" value="1"/>
</dbReference>
<evidence type="ECO:0000313" key="14">
    <source>
        <dbReference type="Proteomes" id="UP000001726"/>
    </source>
</evidence>
<evidence type="ECO:0000256" key="7">
    <source>
        <dbReference type="ARBA" id="ARBA00022519"/>
    </source>
</evidence>
<feature type="transmembrane region" description="Helical" evidence="12">
    <location>
        <begin position="20"/>
        <end position="37"/>
    </location>
</feature>
<evidence type="ECO:0000256" key="12">
    <source>
        <dbReference type="RuleBase" id="RU363101"/>
    </source>
</evidence>
<dbReference type="PANTHER" id="PTHR37531:SF1">
    <property type="entry name" value="HEME EXPORTER PROTEIN D"/>
    <property type="match status" value="1"/>
</dbReference>